<dbReference type="OrthoDB" id="9804921at2"/>
<comment type="caution">
    <text evidence="13">The sequence shown here is derived from an EMBL/GenBank/DDBJ whole genome shotgun (WGS) entry which is preliminary data.</text>
</comment>
<sequence>MKVNQAEFIISAVGPNQYPEGALPEIALAGRSNVGKSSLINRMINRKNLARTSSKPGKTQQLNYYLINKDLHFVDLPGYGYAQVSKSKREVWGKFIEDYLLRREHLKLVLLIIDLRHPPSKDDIAMYDWLKHNGVPICVVTTKADKIPKGKWQKHVKIIKEALEMDKADPHILFSSELGLGKDELWAVIENRIGYGAEAEADSHAESSSSSVEESDAAAIAEPQA</sequence>
<dbReference type="Proteomes" id="UP000317036">
    <property type="component" value="Unassembled WGS sequence"/>
</dbReference>
<keyword evidence="5 10" id="KW-0547">Nucleotide-binding</keyword>
<dbReference type="GO" id="GO:0005525">
    <property type="term" value="F:GTP binding"/>
    <property type="evidence" value="ECO:0007669"/>
    <property type="project" value="UniProtKB-UniRule"/>
</dbReference>
<dbReference type="NCBIfam" id="TIGR03598">
    <property type="entry name" value="GTPase_YsxC"/>
    <property type="match status" value="1"/>
</dbReference>
<dbReference type="AlphaFoldDB" id="A0A559KIB2"/>
<keyword evidence="4" id="KW-0479">Metal-binding</keyword>
<name>A0A559KIB2_9BACL</name>
<keyword evidence="6" id="KW-0460">Magnesium</keyword>
<evidence type="ECO:0000256" key="5">
    <source>
        <dbReference type="ARBA" id="ARBA00022741"/>
    </source>
</evidence>
<evidence type="ECO:0000256" key="9">
    <source>
        <dbReference type="ARBA" id="ARBA00023306"/>
    </source>
</evidence>
<dbReference type="PROSITE" id="PS51706">
    <property type="entry name" value="G_ENGB"/>
    <property type="match status" value="1"/>
</dbReference>
<evidence type="ECO:0000256" key="10">
    <source>
        <dbReference type="HAMAP-Rule" id="MF_00321"/>
    </source>
</evidence>
<dbReference type="GO" id="GO:0046872">
    <property type="term" value="F:metal ion binding"/>
    <property type="evidence" value="ECO:0007669"/>
    <property type="project" value="UniProtKB-KW"/>
</dbReference>
<evidence type="ECO:0000313" key="13">
    <source>
        <dbReference type="EMBL" id="TVY11880.1"/>
    </source>
</evidence>
<dbReference type="RefSeq" id="WP_144842462.1">
    <property type="nucleotide sequence ID" value="NZ_VNJI01000001.1"/>
</dbReference>
<comment type="similarity">
    <text evidence="2 10">Belongs to the TRAFAC class TrmE-Era-EngA-EngB-Septin-like GTPase superfamily. EngB GTPase family.</text>
</comment>
<dbReference type="GO" id="GO:0005829">
    <property type="term" value="C:cytosol"/>
    <property type="evidence" value="ECO:0007669"/>
    <property type="project" value="TreeGrafter"/>
</dbReference>
<evidence type="ECO:0000259" key="12">
    <source>
        <dbReference type="PROSITE" id="PS51706"/>
    </source>
</evidence>
<evidence type="ECO:0000256" key="6">
    <source>
        <dbReference type="ARBA" id="ARBA00022842"/>
    </source>
</evidence>
<evidence type="ECO:0000313" key="14">
    <source>
        <dbReference type="Proteomes" id="UP000317036"/>
    </source>
</evidence>
<evidence type="ECO:0000256" key="7">
    <source>
        <dbReference type="ARBA" id="ARBA00023134"/>
    </source>
</evidence>
<gene>
    <name evidence="10" type="primary">engB</name>
    <name evidence="13" type="ORF">FPZ49_00890</name>
</gene>
<evidence type="ECO:0000256" key="4">
    <source>
        <dbReference type="ARBA" id="ARBA00022723"/>
    </source>
</evidence>
<comment type="cofactor">
    <cofactor evidence="1">
        <name>Mg(2+)</name>
        <dbReference type="ChEBI" id="CHEBI:18420"/>
    </cofactor>
</comment>
<keyword evidence="14" id="KW-1185">Reference proteome</keyword>
<dbReference type="Pfam" id="PF01926">
    <property type="entry name" value="MMR_HSR1"/>
    <property type="match status" value="1"/>
</dbReference>
<accession>A0A559KIB2</accession>
<dbReference type="EMBL" id="VNJI01000001">
    <property type="protein sequence ID" value="TVY11880.1"/>
    <property type="molecule type" value="Genomic_DNA"/>
</dbReference>
<dbReference type="Gene3D" id="3.40.50.300">
    <property type="entry name" value="P-loop containing nucleotide triphosphate hydrolases"/>
    <property type="match status" value="1"/>
</dbReference>
<dbReference type="PANTHER" id="PTHR11649">
    <property type="entry name" value="MSS1/TRME-RELATED GTP-BINDING PROTEIN"/>
    <property type="match status" value="1"/>
</dbReference>
<feature type="compositionally biased region" description="Low complexity" evidence="11">
    <location>
        <begin position="206"/>
        <end position="225"/>
    </location>
</feature>
<dbReference type="GO" id="GO:0000917">
    <property type="term" value="P:division septum assembly"/>
    <property type="evidence" value="ECO:0007669"/>
    <property type="project" value="UniProtKB-KW"/>
</dbReference>
<dbReference type="PANTHER" id="PTHR11649:SF13">
    <property type="entry name" value="ENGB-TYPE G DOMAIN-CONTAINING PROTEIN"/>
    <property type="match status" value="1"/>
</dbReference>
<proteinExistence type="inferred from homology"/>
<dbReference type="InterPro" id="IPR027417">
    <property type="entry name" value="P-loop_NTPase"/>
</dbReference>
<evidence type="ECO:0000256" key="8">
    <source>
        <dbReference type="ARBA" id="ARBA00023210"/>
    </source>
</evidence>
<comment type="function">
    <text evidence="10">Necessary for normal cell division and for the maintenance of normal septation.</text>
</comment>
<dbReference type="InterPro" id="IPR030393">
    <property type="entry name" value="G_ENGB_dom"/>
</dbReference>
<dbReference type="HAMAP" id="MF_00321">
    <property type="entry name" value="GTPase_EngB"/>
    <property type="match status" value="1"/>
</dbReference>
<evidence type="ECO:0000256" key="3">
    <source>
        <dbReference type="ARBA" id="ARBA00022618"/>
    </source>
</evidence>
<evidence type="ECO:0000256" key="11">
    <source>
        <dbReference type="SAM" id="MobiDB-lite"/>
    </source>
</evidence>
<dbReference type="CDD" id="cd01876">
    <property type="entry name" value="YihA_EngB"/>
    <property type="match status" value="1"/>
</dbReference>
<dbReference type="InterPro" id="IPR006073">
    <property type="entry name" value="GTP-bd"/>
</dbReference>
<feature type="domain" description="EngB-type G" evidence="12">
    <location>
        <begin position="22"/>
        <end position="195"/>
    </location>
</feature>
<evidence type="ECO:0000256" key="1">
    <source>
        <dbReference type="ARBA" id="ARBA00001946"/>
    </source>
</evidence>
<organism evidence="13 14">
    <name type="scientific">Paenibacillus cremeus</name>
    <dbReference type="NCBI Taxonomy" id="2163881"/>
    <lineage>
        <taxon>Bacteria</taxon>
        <taxon>Bacillati</taxon>
        <taxon>Bacillota</taxon>
        <taxon>Bacilli</taxon>
        <taxon>Bacillales</taxon>
        <taxon>Paenibacillaceae</taxon>
        <taxon>Paenibacillus</taxon>
    </lineage>
</organism>
<dbReference type="SUPFAM" id="SSF52540">
    <property type="entry name" value="P-loop containing nucleoside triphosphate hydrolases"/>
    <property type="match status" value="1"/>
</dbReference>
<evidence type="ECO:0000256" key="2">
    <source>
        <dbReference type="ARBA" id="ARBA00009638"/>
    </source>
</evidence>
<reference evidence="13 14" key="1">
    <citation type="submission" date="2019-07" db="EMBL/GenBank/DDBJ databases">
        <authorList>
            <person name="Kim J."/>
        </authorList>
    </citation>
    <scope>NUCLEOTIDE SEQUENCE [LARGE SCALE GENOMIC DNA]</scope>
    <source>
        <strain evidence="13 14">JC52</strain>
    </source>
</reference>
<dbReference type="FunFam" id="3.40.50.300:FF:000098">
    <property type="entry name" value="Probable GTP-binding protein EngB"/>
    <property type="match status" value="1"/>
</dbReference>
<keyword evidence="8 10" id="KW-0717">Septation</keyword>
<dbReference type="InterPro" id="IPR019987">
    <property type="entry name" value="GTP-bd_ribosome_bio_YsxC"/>
</dbReference>
<protein>
    <recommendedName>
        <fullName evidence="10">Probable GTP-binding protein EngB</fullName>
    </recommendedName>
</protein>
<keyword evidence="7 10" id="KW-0342">GTP-binding</keyword>
<feature type="region of interest" description="Disordered" evidence="11">
    <location>
        <begin position="199"/>
        <end position="225"/>
    </location>
</feature>
<keyword evidence="3 10" id="KW-0132">Cell division</keyword>
<keyword evidence="9 10" id="KW-0131">Cell cycle</keyword>